<evidence type="ECO:0000259" key="3">
    <source>
        <dbReference type="Pfam" id="PF01494"/>
    </source>
</evidence>
<reference evidence="4 5" key="1">
    <citation type="submission" date="2020-07" db="EMBL/GenBank/DDBJ databases">
        <authorList>
            <person name="Feng X."/>
        </authorList>
    </citation>
    <scope>NUCLEOTIDE SEQUENCE [LARGE SCALE GENOMIC DNA]</scope>
    <source>
        <strain evidence="4 5">JCM23202</strain>
    </source>
</reference>
<comment type="caution">
    <text evidence="4">The sequence shown here is derived from an EMBL/GenBank/DDBJ whole genome shotgun (WGS) entry which is preliminary data.</text>
</comment>
<accession>A0A7X1BBI4</accession>
<sequence>MSEKPLRVAIVGSGVAGSLLAYGLSNDPRFEVFCFEKVAADDYSLAGTGLNISPNSITTLRNFYPEVAEDLLESNLPWKEFNVSLVTGEPLISLNLLDVADDPGVRIRWADLYTHCRKPVMDRITFATDVKSIAYEEGGETLKLTYTNSQSDTVHELDGLDLVVGADGRYSLVRDTFFPKIQSRLCGMGICRALFYDEGKPNPLREYGQWFLGAHRLLGFPLTNGANYCTATFPIPIESQIPPEKKSVEGLYQMFAPEGVSLCKEAKFILEGIASEKDNLHWARFQVSDFQWQDEAGHVLLLGDASHAMVPTLGQGATQAIEDACAAADSLKLLYDEKNRGGSVVSALQHYRERREARVQFCSDLSDDASDTLRPDTDVVKDTLRKAQPPFLDQLSRLYRDVPKPLVNS</sequence>
<dbReference type="GO" id="GO:0071949">
    <property type="term" value="F:FAD binding"/>
    <property type="evidence" value="ECO:0007669"/>
    <property type="project" value="InterPro"/>
</dbReference>
<evidence type="ECO:0000313" key="4">
    <source>
        <dbReference type="EMBL" id="MBC2607920.1"/>
    </source>
</evidence>
<evidence type="ECO:0000313" key="5">
    <source>
        <dbReference type="Proteomes" id="UP000526501"/>
    </source>
</evidence>
<dbReference type="InterPro" id="IPR002938">
    <property type="entry name" value="FAD-bd"/>
</dbReference>
<gene>
    <name evidence="4" type="ORF">H5P27_17835</name>
</gene>
<feature type="domain" description="FAD-binding" evidence="3">
    <location>
        <begin position="7"/>
        <end position="360"/>
    </location>
</feature>
<dbReference type="GO" id="GO:0004497">
    <property type="term" value="F:monooxygenase activity"/>
    <property type="evidence" value="ECO:0007669"/>
    <property type="project" value="UniProtKB-KW"/>
</dbReference>
<dbReference type="PANTHER" id="PTHR13789">
    <property type="entry name" value="MONOOXYGENASE"/>
    <property type="match status" value="1"/>
</dbReference>
<dbReference type="EMBL" id="JACHVC010000013">
    <property type="protein sequence ID" value="MBC2607920.1"/>
    <property type="molecule type" value="Genomic_DNA"/>
</dbReference>
<dbReference type="PANTHER" id="PTHR13789:SF309">
    <property type="entry name" value="PUTATIVE (AFU_ORTHOLOGUE AFUA_6G14510)-RELATED"/>
    <property type="match status" value="1"/>
</dbReference>
<dbReference type="Proteomes" id="UP000526501">
    <property type="component" value="Unassembled WGS sequence"/>
</dbReference>
<keyword evidence="2 4" id="KW-0503">Monooxygenase</keyword>
<dbReference type="InterPro" id="IPR036188">
    <property type="entry name" value="FAD/NAD-bd_sf"/>
</dbReference>
<dbReference type="AlphaFoldDB" id="A0A7X1BBI4"/>
<keyword evidence="1" id="KW-0560">Oxidoreductase</keyword>
<name>A0A7X1BBI4_9BACT</name>
<keyword evidence="5" id="KW-1185">Reference proteome</keyword>
<protein>
    <submittedName>
        <fullName evidence="4">FAD-dependent monooxygenase</fullName>
    </submittedName>
</protein>
<dbReference type="PRINTS" id="PR00420">
    <property type="entry name" value="RNGMNOXGNASE"/>
</dbReference>
<dbReference type="InterPro" id="IPR050493">
    <property type="entry name" value="FAD-dep_Monooxygenase_BioMet"/>
</dbReference>
<organism evidence="4 5">
    <name type="scientific">Pelagicoccus albus</name>
    <dbReference type="NCBI Taxonomy" id="415222"/>
    <lineage>
        <taxon>Bacteria</taxon>
        <taxon>Pseudomonadati</taxon>
        <taxon>Verrucomicrobiota</taxon>
        <taxon>Opitutia</taxon>
        <taxon>Puniceicoccales</taxon>
        <taxon>Pelagicoccaceae</taxon>
        <taxon>Pelagicoccus</taxon>
    </lineage>
</organism>
<dbReference type="Pfam" id="PF01494">
    <property type="entry name" value="FAD_binding_3"/>
    <property type="match status" value="1"/>
</dbReference>
<evidence type="ECO:0000256" key="1">
    <source>
        <dbReference type="ARBA" id="ARBA00023002"/>
    </source>
</evidence>
<dbReference type="Gene3D" id="3.50.50.60">
    <property type="entry name" value="FAD/NAD(P)-binding domain"/>
    <property type="match status" value="1"/>
</dbReference>
<proteinExistence type="predicted"/>
<dbReference type="SUPFAM" id="SSF51905">
    <property type="entry name" value="FAD/NAD(P)-binding domain"/>
    <property type="match status" value="1"/>
</dbReference>
<dbReference type="RefSeq" id="WP_185661783.1">
    <property type="nucleotide sequence ID" value="NZ_CAWPOO010000013.1"/>
</dbReference>
<evidence type="ECO:0000256" key="2">
    <source>
        <dbReference type="ARBA" id="ARBA00023033"/>
    </source>
</evidence>